<dbReference type="AlphaFoldDB" id="A0A7I9VJ54"/>
<sequence length="234" mass="23698">MSAAVPPIAATASCTRTLATPQAVNDAVTVLPAVIVHVHVAPLVESHPLQPAKVDPASGVAVSVTAVPSATDTLHVAPQLIPPPLTVPVPEPCFSSVRACWLGVSAANEAVTALSAETVHVHAVPEVESQPLQPANVAFGSGAAVNVTTVPSAADTLHVAPQLIPLPLTVPVPDPVFWTVRVCVVGPLRTKDAVTVLPAVIVHVHVAPIVESHPLQPAKAEPPSGVAVSVTLAP</sequence>
<dbReference type="Proteomes" id="UP000503640">
    <property type="component" value="Unassembled WGS sequence"/>
</dbReference>
<keyword evidence="2" id="KW-1185">Reference proteome</keyword>
<proteinExistence type="predicted"/>
<evidence type="ECO:0000313" key="1">
    <source>
        <dbReference type="EMBL" id="GEJ56057.1"/>
    </source>
</evidence>
<name>A0A7I9VJ54_9BACT</name>
<accession>A0A7I9VJ54</accession>
<reference evidence="2" key="1">
    <citation type="journal article" date="2020" name="Appl. Environ. Microbiol.">
        <title>Diazotrophic Anaeromyxobacter Isolates from Soils.</title>
        <authorList>
            <person name="Masuda Y."/>
            <person name="Yamanaka H."/>
            <person name="Xu Z.X."/>
            <person name="Shiratori Y."/>
            <person name="Aono T."/>
            <person name="Amachi S."/>
            <person name="Senoo K."/>
            <person name="Itoh H."/>
        </authorList>
    </citation>
    <scope>NUCLEOTIDE SEQUENCE [LARGE SCALE GENOMIC DNA]</scope>
    <source>
        <strain evidence="2">R267</strain>
    </source>
</reference>
<organism evidence="1 2">
    <name type="scientific">Anaeromyxobacter diazotrophicus</name>
    <dbReference type="NCBI Taxonomy" id="2590199"/>
    <lineage>
        <taxon>Bacteria</taxon>
        <taxon>Pseudomonadati</taxon>
        <taxon>Myxococcota</taxon>
        <taxon>Myxococcia</taxon>
        <taxon>Myxococcales</taxon>
        <taxon>Cystobacterineae</taxon>
        <taxon>Anaeromyxobacteraceae</taxon>
        <taxon>Anaeromyxobacter</taxon>
    </lineage>
</organism>
<protein>
    <submittedName>
        <fullName evidence="1">Uncharacterized protein</fullName>
    </submittedName>
</protein>
<dbReference type="EMBL" id="BJTG01000002">
    <property type="protein sequence ID" value="GEJ56057.1"/>
    <property type="molecule type" value="Genomic_DNA"/>
</dbReference>
<gene>
    <name evidence="1" type="ORF">AMYX_07980</name>
</gene>
<evidence type="ECO:0000313" key="2">
    <source>
        <dbReference type="Proteomes" id="UP000503640"/>
    </source>
</evidence>
<comment type="caution">
    <text evidence="1">The sequence shown here is derived from an EMBL/GenBank/DDBJ whole genome shotgun (WGS) entry which is preliminary data.</text>
</comment>